<dbReference type="PANTHER" id="PTHR12835:SF5">
    <property type="entry name" value="BIOTIN--PROTEIN LIGASE"/>
    <property type="match status" value="1"/>
</dbReference>
<sequence>MADNNGNSSGNVDTADTQNANVAQPDTTPQANAAPIDPFRDDNVINGDLPLTRAVANVVSLQEVGSTNTVAEQYITSGRWNRNGMTIVAAREQTAGRGRLDHTWFSVQDKSFTMSFVSAVGKTVAQNPQLNGWLQIIAGLAVLDGLRETLSETDMELVRDPSNIDDTRDDVMLKWPNDIVYHGRKLGGILAQVVHVPDPDIVAIVYGVGLNIDVPVSELPTEQSTSWQLITRPGHTGERPSTAAVMDLIASRTARHMQNRLWVFGENPKEAADHLWRRLMQETWTIGHPIVVHYANGETEYGIARGINSDASLLMTTDGGEEKIVHTADVGVLPVEA</sequence>
<evidence type="ECO:0000313" key="3">
    <source>
        <dbReference type="EMBL" id="PAU67723.1"/>
    </source>
</evidence>
<protein>
    <submittedName>
        <fullName evidence="3">Biotin-(Acetyl-CoA carboxylase) ligase</fullName>
    </submittedName>
</protein>
<feature type="region of interest" description="Disordered" evidence="1">
    <location>
        <begin position="1"/>
        <end position="41"/>
    </location>
</feature>
<dbReference type="GO" id="GO:0004077">
    <property type="term" value="F:biotin--[biotin carboxyl-carrier protein] ligase activity"/>
    <property type="evidence" value="ECO:0007669"/>
    <property type="project" value="TreeGrafter"/>
</dbReference>
<proteinExistence type="predicted"/>
<reference evidence="3 4" key="1">
    <citation type="journal article" date="2017" name="ISME J.">
        <title>Unveiling bifidobacterial biogeography across the mammalian branch of the tree of life.</title>
        <authorList>
            <person name="Milani C."/>
            <person name="Mangifesta M."/>
            <person name="Mancabelli L."/>
            <person name="Lugli G.A."/>
            <person name="James K."/>
            <person name="Duranti S."/>
            <person name="Turroni F."/>
            <person name="Ferrario C."/>
            <person name="Ossiprandi M.C."/>
            <person name="van Sinderen D."/>
            <person name="Ventura M."/>
        </authorList>
    </citation>
    <scope>NUCLEOTIDE SEQUENCE [LARGE SCALE GENOMIC DNA]</scope>
    <source>
        <strain evidence="4">Ham19E</strain>
    </source>
</reference>
<name>A0A2A2EF98_9BIFI</name>
<feature type="domain" description="BPL/LPL catalytic" evidence="2">
    <location>
        <begin position="66"/>
        <end position="211"/>
    </location>
</feature>
<dbReference type="GO" id="GO:0005737">
    <property type="term" value="C:cytoplasm"/>
    <property type="evidence" value="ECO:0007669"/>
    <property type="project" value="TreeGrafter"/>
</dbReference>
<dbReference type="AlphaFoldDB" id="A0A2A2EF98"/>
<gene>
    <name evidence="3" type="ORF">B1526_1031</name>
</gene>
<keyword evidence="4" id="KW-1185">Reference proteome</keyword>
<comment type="caution">
    <text evidence="3">The sequence shown here is derived from an EMBL/GenBank/DDBJ whole genome shotgun (WGS) entry which is preliminary data.</text>
</comment>
<dbReference type="InterPro" id="IPR045864">
    <property type="entry name" value="aa-tRNA-synth_II/BPL/LPL"/>
</dbReference>
<evidence type="ECO:0000259" key="2">
    <source>
        <dbReference type="Pfam" id="PF03099"/>
    </source>
</evidence>
<dbReference type="SUPFAM" id="SSF55681">
    <property type="entry name" value="Class II aaRS and biotin synthetases"/>
    <property type="match status" value="1"/>
</dbReference>
<dbReference type="InterPro" id="IPR004143">
    <property type="entry name" value="BPL_LPL_catalytic"/>
</dbReference>
<dbReference type="EMBL" id="MVOH01000011">
    <property type="protein sequence ID" value="PAU67723.1"/>
    <property type="molecule type" value="Genomic_DNA"/>
</dbReference>
<dbReference type="Gene3D" id="2.30.30.100">
    <property type="match status" value="1"/>
</dbReference>
<keyword evidence="3" id="KW-0436">Ligase</keyword>
<evidence type="ECO:0000256" key="1">
    <source>
        <dbReference type="SAM" id="MobiDB-lite"/>
    </source>
</evidence>
<dbReference type="Pfam" id="PF03099">
    <property type="entry name" value="BPL_LplA_LipB"/>
    <property type="match status" value="1"/>
</dbReference>
<dbReference type="Gene3D" id="3.30.930.10">
    <property type="entry name" value="Bira Bifunctional Protein, Domain 2"/>
    <property type="match status" value="1"/>
</dbReference>
<dbReference type="Proteomes" id="UP000218399">
    <property type="component" value="Unassembled WGS sequence"/>
</dbReference>
<evidence type="ECO:0000313" key="4">
    <source>
        <dbReference type="Proteomes" id="UP000218399"/>
    </source>
</evidence>
<accession>A0A2A2EF98</accession>
<organism evidence="3 4">
    <name type="scientific">Bifidobacterium criceti</name>
    <dbReference type="NCBI Taxonomy" id="1960969"/>
    <lineage>
        <taxon>Bacteria</taxon>
        <taxon>Bacillati</taxon>
        <taxon>Actinomycetota</taxon>
        <taxon>Actinomycetes</taxon>
        <taxon>Bifidobacteriales</taxon>
        <taxon>Bifidobacteriaceae</taxon>
        <taxon>Bifidobacterium</taxon>
    </lineage>
</organism>
<dbReference type="PANTHER" id="PTHR12835">
    <property type="entry name" value="BIOTIN PROTEIN LIGASE"/>
    <property type="match status" value="1"/>
</dbReference>
<feature type="compositionally biased region" description="Polar residues" evidence="1">
    <location>
        <begin position="1"/>
        <end position="31"/>
    </location>
</feature>
<dbReference type="OrthoDB" id="9807064at2"/>